<keyword evidence="3" id="KW-1185">Reference proteome</keyword>
<feature type="signal peptide" evidence="1">
    <location>
        <begin position="1"/>
        <end position="25"/>
    </location>
</feature>
<feature type="chain" id="PRO_5035827394" evidence="1">
    <location>
        <begin position="26"/>
        <end position="85"/>
    </location>
</feature>
<reference evidence="2" key="1">
    <citation type="submission" date="2021-04" db="EMBL/GenBank/DDBJ databases">
        <authorList>
            <consortium name="Molecular Ecology Group"/>
        </authorList>
    </citation>
    <scope>NUCLEOTIDE SEQUENCE</scope>
</reference>
<dbReference type="Proteomes" id="UP000678393">
    <property type="component" value="Unassembled WGS sequence"/>
</dbReference>
<evidence type="ECO:0000313" key="3">
    <source>
        <dbReference type="Proteomes" id="UP000678393"/>
    </source>
</evidence>
<feature type="non-terminal residue" evidence="2">
    <location>
        <position position="85"/>
    </location>
</feature>
<gene>
    <name evidence="2" type="ORF">CUNI_LOCUS17435</name>
</gene>
<accession>A0A8S3ZQV7</accession>
<evidence type="ECO:0000256" key="1">
    <source>
        <dbReference type="SAM" id="SignalP"/>
    </source>
</evidence>
<organism evidence="2 3">
    <name type="scientific">Candidula unifasciata</name>
    <dbReference type="NCBI Taxonomy" id="100452"/>
    <lineage>
        <taxon>Eukaryota</taxon>
        <taxon>Metazoa</taxon>
        <taxon>Spiralia</taxon>
        <taxon>Lophotrochozoa</taxon>
        <taxon>Mollusca</taxon>
        <taxon>Gastropoda</taxon>
        <taxon>Heterobranchia</taxon>
        <taxon>Euthyneura</taxon>
        <taxon>Panpulmonata</taxon>
        <taxon>Eupulmonata</taxon>
        <taxon>Stylommatophora</taxon>
        <taxon>Helicina</taxon>
        <taxon>Helicoidea</taxon>
        <taxon>Geomitridae</taxon>
        <taxon>Candidula</taxon>
    </lineage>
</organism>
<sequence length="85" mass="9513">MSLYSLKSMLIVVLLVVAARSGVDGFKFPDRLGRVVEEELKDHLPVDFVKKWTRLSPAVKHMAIDLPLTEILPQEKKQVSPDGSV</sequence>
<comment type="caution">
    <text evidence="2">The sequence shown here is derived from an EMBL/GenBank/DDBJ whole genome shotgun (WGS) entry which is preliminary data.</text>
</comment>
<proteinExistence type="predicted"/>
<protein>
    <submittedName>
        <fullName evidence="2">Uncharacterized protein</fullName>
    </submittedName>
</protein>
<keyword evidence="1" id="KW-0732">Signal</keyword>
<evidence type="ECO:0000313" key="2">
    <source>
        <dbReference type="EMBL" id="CAG5131877.1"/>
    </source>
</evidence>
<name>A0A8S3ZQV7_9EUPU</name>
<dbReference type="EMBL" id="CAJHNH020004902">
    <property type="protein sequence ID" value="CAG5131877.1"/>
    <property type="molecule type" value="Genomic_DNA"/>
</dbReference>
<dbReference type="AlphaFoldDB" id="A0A8S3ZQV7"/>